<dbReference type="PROSITE" id="PS50005">
    <property type="entry name" value="TPR"/>
    <property type="match status" value="1"/>
</dbReference>
<comment type="caution">
    <text evidence="4">The sequence shown here is derived from an EMBL/GenBank/DDBJ whole genome shotgun (WGS) entry which is preliminary data.</text>
</comment>
<sequence length="367" mass="42269">MRYVTLIIVLLACVSIFSISQKAIEYYSAAELSYKSGDYAMALRNYELALATDPTIEGYDSYIKFKMGISAYMVGNYDKARSYLSGYNTSFVRELLSSIDKRQAQDEWKRWILKNKPIISEVSTKTTSSIPNKKIVNVIMPIAIFLIIFASLMFAEIRILKIKKQVVELPLNHERDRTLEKVEQEMKIVAGTKKEVKVEDEIISLIPENAKIVDFEELINSEIDIFKDLLEGTVNMEEVLMRGESSQGEVQETQETQEKQEEVTDERTTLIEDILQESKELIENLEIEQPEESHPSLHVELSEIESKFISKLRDYSSNLPAERELGIEELEKIQQDFAYFDDLEKITDEDSKLLVKKLLAVYRGENS</sequence>
<feature type="transmembrane region" description="Helical" evidence="3">
    <location>
        <begin position="135"/>
        <end position="155"/>
    </location>
</feature>
<keyword evidence="1" id="KW-0802">TPR repeat</keyword>
<evidence type="ECO:0000313" key="4">
    <source>
        <dbReference type="EMBL" id="HHR33977.1"/>
    </source>
</evidence>
<feature type="compositionally biased region" description="Low complexity" evidence="2">
    <location>
        <begin position="243"/>
        <end position="254"/>
    </location>
</feature>
<dbReference type="AlphaFoldDB" id="A0A7C5U2X6"/>
<dbReference type="InterPro" id="IPR011990">
    <property type="entry name" value="TPR-like_helical_dom_sf"/>
</dbReference>
<proteinExistence type="predicted"/>
<accession>A0A7C5U2X6</accession>
<dbReference type="InterPro" id="IPR019734">
    <property type="entry name" value="TPR_rpt"/>
</dbReference>
<keyword evidence="3" id="KW-0812">Transmembrane</keyword>
<protein>
    <submittedName>
        <fullName evidence="4">Uncharacterized protein</fullName>
    </submittedName>
</protein>
<dbReference type="Gene3D" id="1.25.40.10">
    <property type="entry name" value="Tetratricopeptide repeat domain"/>
    <property type="match status" value="1"/>
</dbReference>
<feature type="region of interest" description="Disordered" evidence="2">
    <location>
        <begin position="243"/>
        <end position="263"/>
    </location>
</feature>
<evidence type="ECO:0000256" key="2">
    <source>
        <dbReference type="SAM" id="MobiDB-lite"/>
    </source>
</evidence>
<keyword evidence="3" id="KW-1133">Transmembrane helix</keyword>
<evidence type="ECO:0000256" key="3">
    <source>
        <dbReference type="SAM" id="Phobius"/>
    </source>
</evidence>
<dbReference type="SUPFAM" id="SSF48452">
    <property type="entry name" value="TPR-like"/>
    <property type="match status" value="1"/>
</dbReference>
<reference evidence="4" key="1">
    <citation type="journal article" date="2020" name="mSystems">
        <title>Genome- and Community-Level Interaction Insights into Carbon Utilization and Element Cycling Functions of Hydrothermarchaeota in Hydrothermal Sediment.</title>
        <authorList>
            <person name="Zhou Z."/>
            <person name="Liu Y."/>
            <person name="Xu W."/>
            <person name="Pan J."/>
            <person name="Luo Z.H."/>
            <person name="Li M."/>
        </authorList>
    </citation>
    <scope>NUCLEOTIDE SEQUENCE [LARGE SCALE GENOMIC DNA]</scope>
    <source>
        <strain evidence="4">SpSt-1088</strain>
    </source>
</reference>
<feature type="repeat" description="TPR" evidence="1">
    <location>
        <begin position="23"/>
        <end position="56"/>
    </location>
</feature>
<gene>
    <name evidence="4" type="ORF">ENM46_03415</name>
</gene>
<evidence type="ECO:0000256" key="1">
    <source>
        <dbReference type="PROSITE-ProRule" id="PRU00339"/>
    </source>
</evidence>
<dbReference type="EMBL" id="DRXW01000211">
    <property type="protein sequence ID" value="HHR33977.1"/>
    <property type="molecule type" value="Genomic_DNA"/>
</dbReference>
<keyword evidence="3" id="KW-0472">Membrane</keyword>
<organism evidence="4">
    <name type="scientific">Fervidobacterium nodosum</name>
    <dbReference type="NCBI Taxonomy" id="2424"/>
    <lineage>
        <taxon>Bacteria</taxon>
        <taxon>Thermotogati</taxon>
        <taxon>Thermotogota</taxon>
        <taxon>Thermotogae</taxon>
        <taxon>Thermotogales</taxon>
        <taxon>Fervidobacteriaceae</taxon>
        <taxon>Fervidobacterium</taxon>
    </lineage>
</organism>
<name>A0A7C5U2X6_9BACT</name>